<dbReference type="Proteomes" id="UP000051380">
    <property type="component" value="Unassembled WGS sequence"/>
</dbReference>
<dbReference type="SUPFAM" id="SSF103515">
    <property type="entry name" value="Autotransporter"/>
    <property type="match status" value="1"/>
</dbReference>
<sequence>MAQPAAAQSGGISIYQEINNNVVQNILQNVRDQLRRQGVIPPSSGRLAFGAGGSDFDNRDPFAVRGVDDPFRALAYAKAPGAVPAVASGWLYSGNLIGGVDRSMTAGIVTDTSSVTGAFDVTKIGIFAGDDALTFIGTGGGSWSHQGGLLTVDTTAPSTSVTVAYLRGGLSADLTSFVGWTRSTLSGSGFAPAVIESNSLGFTGNVQYRFDFPFSVFIEPGIGMTYSEGYSENFGTKISDTTEVHGGARFGTQMRWMDYTVQPSVSLFAYQITDSSALGVLGPVIPTSAIGYRGSSKIAVIWSPSFTSYLEVHANGPAGGPSKPLAGYSPTQTTGVQAGLRYTWN</sequence>
<organism evidence="1 2">
    <name type="scientific">Bradyrhizobium yuanmingense</name>
    <dbReference type="NCBI Taxonomy" id="108015"/>
    <lineage>
        <taxon>Bacteria</taxon>
        <taxon>Pseudomonadati</taxon>
        <taxon>Pseudomonadota</taxon>
        <taxon>Alphaproteobacteria</taxon>
        <taxon>Hyphomicrobiales</taxon>
        <taxon>Nitrobacteraceae</taxon>
        <taxon>Bradyrhizobium</taxon>
    </lineage>
</organism>
<dbReference type="EMBL" id="LJYF01000031">
    <property type="protein sequence ID" value="KRP92159.1"/>
    <property type="molecule type" value="Genomic_DNA"/>
</dbReference>
<dbReference type="InterPro" id="IPR036709">
    <property type="entry name" value="Autotransporte_beta_dom_sf"/>
</dbReference>
<protein>
    <recommendedName>
        <fullName evidence="3">Autotransporter domain-containing protein</fullName>
    </recommendedName>
</protein>
<dbReference type="AlphaFoldDB" id="A0A0R3C3I0"/>
<evidence type="ECO:0000313" key="1">
    <source>
        <dbReference type="EMBL" id="KRP92159.1"/>
    </source>
</evidence>
<reference evidence="1 2" key="1">
    <citation type="submission" date="2015-09" db="EMBL/GenBank/DDBJ databases">
        <title>Draft Genome Sequence of the Strain BR 3267 (Bradyrhizobium yuanmingense) recommended as inoculant for cowpea in Brazil.</title>
        <authorList>
            <person name="Simoes-Araujo J.L."/>
            <person name="Zilli J.E."/>
        </authorList>
    </citation>
    <scope>NUCLEOTIDE SEQUENCE [LARGE SCALE GENOMIC DNA]</scope>
    <source>
        <strain evidence="1 2">BR3267</strain>
    </source>
</reference>
<name>A0A0R3C3I0_9BRAD</name>
<comment type="caution">
    <text evidence="1">The sequence shown here is derived from an EMBL/GenBank/DDBJ whole genome shotgun (WGS) entry which is preliminary data.</text>
</comment>
<accession>A0A0R3C3I0</accession>
<gene>
    <name evidence="1" type="ORF">AOQ72_28545</name>
</gene>
<proteinExistence type="predicted"/>
<evidence type="ECO:0008006" key="3">
    <source>
        <dbReference type="Google" id="ProtNLM"/>
    </source>
</evidence>
<evidence type="ECO:0000313" key="2">
    <source>
        <dbReference type="Proteomes" id="UP000051380"/>
    </source>
</evidence>